<reference evidence="1" key="1">
    <citation type="submission" date="2020-02" db="EMBL/GenBank/DDBJ databases">
        <authorList>
            <person name="Meier V. D."/>
        </authorList>
    </citation>
    <scope>NUCLEOTIDE SEQUENCE</scope>
    <source>
        <strain evidence="1">AVDCRST_MAG90</strain>
    </source>
</reference>
<proteinExistence type="predicted"/>
<accession>A0A6J4MIT9</accession>
<organism evidence="1">
    <name type="scientific">uncultured Microvirga sp</name>
    <dbReference type="NCBI Taxonomy" id="412392"/>
    <lineage>
        <taxon>Bacteria</taxon>
        <taxon>Pseudomonadati</taxon>
        <taxon>Pseudomonadota</taxon>
        <taxon>Alphaproteobacteria</taxon>
        <taxon>Hyphomicrobiales</taxon>
        <taxon>Methylobacteriaceae</taxon>
        <taxon>Microvirga</taxon>
        <taxon>environmental samples</taxon>
    </lineage>
</organism>
<name>A0A6J4MIT9_9HYPH</name>
<dbReference type="AlphaFoldDB" id="A0A6J4MIT9"/>
<gene>
    <name evidence="1" type="ORF">AVDCRST_MAG90-2996</name>
</gene>
<protein>
    <submittedName>
        <fullName evidence="1">Uncharacterized protein</fullName>
    </submittedName>
</protein>
<sequence>MLWFSRFLQQRRERRRAVDREAGQLLTFLGDMAYDEARSRARACRGKDDRDGAGFWSKVAVEIANRTDREIGVKVVDRLDRDRDEPRVPRPTAERQIADYAVEIGRSLARMAKGEHGATELHNLGAAVRNATGLVPSDWEVDTAADALLVAAARLFEERAAAHECLRQGVYPPALQTAAQALAALVKGQALRS</sequence>
<evidence type="ECO:0000313" key="1">
    <source>
        <dbReference type="EMBL" id="CAA9360675.1"/>
    </source>
</evidence>
<dbReference type="EMBL" id="CADCUC010000628">
    <property type="protein sequence ID" value="CAA9360675.1"/>
    <property type="molecule type" value="Genomic_DNA"/>
</dbReference>